<proteinExistence type="predicted"/>
<protein>
    <submittedName>
        <fullName evidence="1">Thioredoxin superfamily protein</fullName>
    </submittedName>
</protein>
<evidence type="ECO:0000313" key="1">
    <source>
        <dbReference type="EMBL" id="BBH10380.1"/>
    </source>
</evidence>
<dbReference type="AlphaFoldDB" id="A0A4Y1S0Y8"/>
<dbReference type="PANTHER" id="PTHR37235">
    <property type="entry name" value="ZINC METALLOPROTEINASE AUREOLYSIN"/>
    <property type="match status" value="1"/>
</dbReference>
<accession>A0A4Y1S0Y8</accession>
<name>A0A4Y1S0Y8_PRUDU</name>
<dbReference type="EMBL" id="AP019304">
    <property type="protein sequence ID" value="BBH10380.1"/>
    <property type="molecule type" value="Genomic_DNA"/>
</dbReference>
<dbReference type="PANTHER" id="PTHR37235:SF2">
    <property type="entry name" value="OS05G0371500 PROTEIN"/>
    <property type="match status" value="1"/>
</dbReference>
<organism evidence="1">
    <name type="scientific">Prunus dulcis</name>
    <name type="common">Almond</name>
    <name type="synonym">Amygdalus dulcis</name>
    <dbReference type="NCBI Taxonomy" id="3755"/>
    <lineage>
        <taxon>Eukaryota</taxon>
        <taxon>Viridiplantae</taxon>
        <taxon>Streptophyta</taxon>
        <taxon>Embryophyta</taxon>
        <taxon>Tracheophyta</taxon>
        <taxon>Spermatophyta</taxon>
        <taxon>Magnoliopsida</taxon>
        <taxon>eudicotyledons</taxon>
        <taxon>Gunneridae</taxon>
        <taxon>Pentapetalae</taxon>
        <taxon>rosids</taxon>
        <taxon>fabids</taxon>
        <taxon>Rosales</taxon>
        <taxon>Rosaceae</taxon>
        <taxon>Amygdaloideae</taxon>
        <taxon>Amygdaleae</taxon>
        <taxon>Prunus</taxon>
    </lineage>
</organism>
<reference evidence="1" key="1">
    <citation type="journal article" date="2019" name="Science">
        <title>Mutation of a bHLH transcription factor allowed almond domestication.</title>
        <authorList>
            <person name="Sanchez-Perez R."/>
            <person name="Pavan S."/>
            <person name="Mazzeo R."/>
            <person name="Moldovan C."/>
            <person name="Aiese Cigliano R."/>
            <person name="Del Cueto J."/>
            <person name="Ricciardi F."/>
            <person name="Lotti C."/>
            <person name="Ricciardi L."/>
            <person name="Dicenta F."/>
            <person name="Lopez-Marques R.L."/>
            <person name="Lindberg Moller B."/>
        </authorList>
    </citation>
    <scope>NUCLEOTIDE SEQUENCE</scope>
</reference>
<gene>
    <name evidence="1" type="ORF">Prudu_023153</name>
</gene>
<sequence length="206" mass="23836">MSRQLEQEMETVVKVLQPGPLGIIEHKFSAEEIRKANATVQRAVETWRQNAILEQRNPLLKDYIHKKKCLISFSLNNYDSFGKYTYVLSFTEDDKLWRHCVDIDKEINCFLVKTALEIDEEFVGKCYSGSVPNPNSVGPYEPWDKLVLDLEAHDLISSTNELLPYENSRHTWLALEVLNQCPFNSLPICNFIQLVHCRVCPIATYQ</sequence>